<name>A0A873WRV2_9CAUD</name>
<evidence type="ECO:0000313" key="2">
    <source>
        <dbReference type="Proteomes" id="UP000662885"/>
    </source>
</evidence>
<dbReference type="KEGG" id="vg:77951491"/>
<dbReference type="RefSeq" id="YP_010675169.1">
    <property type="nucleotide sequence ID" value="NC_071000.1"/>
</dbReference>
<dbReference type="GeneID" id="77951491"/>
<organism evidence="1 2">
    <name type="scientific">Providencia phage PSTCR4</name>
    <dbReference type="NCBI Taxonomy" id="2783546"/>
    <lineage>
        <taxon>Viruses</taxon>
        <taxon>Duplodnaviria</taxon>
        <taxon>Heunggongvirae</taxon>
        <taxon>Uroviricota</taxon>
        <taxon>Caudoviricetes</taxon>
        <taxon>Craquatrovirus</taxon>
        <taxon>Craquatrovirus PSTCR4</taxon>
    </lineage>
</organism>
<dbReference type="Proteomes" id="UP000662885">
    <property type="component" value="Segment"/>
</dbReference>
<protein>
    <submittedName>
        <fullName evidence="1">Uncharacterized protein</fullName>
    </submittedName>
</protein>
<reference evidence="1" key="1">
    <citation type="submission" date="2020-10" db="EMBL/GenBank/DDBJ databases">
        <title>Novel bacteriophages targeting Providencia spp. as potential agents for phage therapy.</title>
        <authorList>
            <person name="Rakov C."/>
            <person name="Alkalay-Oren S."/>
            <person name="Coppenhagen-Glazer S."/>
            <person name="Hazan R."/>
        </authorList>
    </citation>
    <scope>NUCLEOTIDE SEQUENCE</scope>
</reference>
<accession>A0A873WRV2</accession>
<evidence type="ECO:0000313" key="1">
    <source>
        <dbReference type="EMBL" id="QPB12028.1"/>
    </source>
</evidence>
<sequence>MEIKVERLRGLERIQISSLVSKPVTKQYNFERTKDFNIRTTHAYIEKFVQDNYKQSVIVKIDQTNEYTISVTLMSTAPSTL</sequence>
<proteinExistence type="predicted"/>
<dbReference type="EMBL" id="MW057856">
    <property type="protein sequence ID" value="QPB12028.1"/>
    <property type="molecule type" value="Genomic_DNA"/>
</dbReference>
<keyword evidence="2" id="KW-1185">Reference proteome</keyword>